<gene>
    <name evidence="1" type="ORF">ACIRA0001_0174</name>
</gene>
<keyword evidence="2" id="KW-1185">Reference proteome</keyword>
<dbReference type="EMBL" id="ACVR01000077">
    <property type="protein sequence ID" value="EET81112.1"/>
    <property type="molecule type" value="Genomic_DNA"/>
</dbReference>
<proteinExistence type="predicted"/>
<organism evidence="1 2">
    <name type="scientific">Acinetobacter radioresistens SK82</name>
    <dbReference type="NCBI Taxonomy" id="596318"/>
    <lineage>
        <taxon>Bacteria</taxon>
        <taxon>Pseudomonadati</taxon>
        <taxon>Pseudomonadota</taxon>
        <taxon>Gammaproteobacteria</taxon>
        <taxon>Moraxellales</taxon>
        <taxon>Moraxellaceae</taxon>
        <taxon>Acinetobacter</taxon>
    </lineage>
</organism>
<sequence length="50" mass="5573">MFNRITKLYMGLAIFILVLIIVAVIRNAEQEEVQQCSPAVGGSYCITVKK</sequence>
<evidence type="ECO:0000313" key="1">
    <source>
        <dbReference type="EMBL" id="EET81112.1"/>
    </source>
</evidence>
<protein>
    <submittedName>
        <fullName evidence="1">Uncharacterized protein</fullName>
    </submittedName>
</protein>
<accession>A0ABM9YJT3</accession>
<name>A0ABM9YJT3_ACIRA</name>
<reference evidence="1 2" key="1">
    <citation type="submission" date="2009-07" db="EMBL/GenBank/DDBJ databases">
        <authorList>
            <person name="Madupu R."/>
            <person name="Durkin A.S."/>
            <person name="Torralba M."/>
            <person name="Methe B."/>
            <person name="Sutton G.G."/>
            <person name="Strausberg R.L."/>
            <person name="Nelson K.E."/>
        </authorList>
    </citation>
    <scope>NUCLEOTIDE SEQUENCE [LARGE SCALE GENOMIC DNA]</scope>
    <source>
        <strain evidence="1 2">SK82</strain>
    </source>
</reference>
<dbReference type="Proteomes" id="UP000018419">
    <property type="component" value="Unassembled WGS sequence"/>
</dbReference>
<evidence type="ECO:0000313" key="2">
    <source>
        <dbReference type="Proteomes" id="UP000018419"/>
    </source>
</evidence>
<comment type="caution">
    <text evidence="1">The sequence shown here is derived from an EMBL/GenBank/DDBJ whole genome shotgun (WGS) entry which is preliminary data.</text>
</comment>